<gene>
    <name evidence="8" type="ORF">BB561_001476</name>
</gene>
<keyword evidence="7" id="KW-0732">Signal</keyword>
<feature type="transmembrane region" description="Helical" evidence="6">
    <location>
        <begin position="261"/>
        <end position="281"/>
    </location>
</feature>
<evidence type="ECO:0000256" key="3">
    <source>
        <dbReference type="ARBA" id="ARBA00022989"/>
    </source>
</evidence>
<evidence type="ECO:0000256" key="1">
    <source>
        <dbReference type="ARBA" id="ARBA00004141"/>
    </source>
</evidence>
<feature type="signal peptide" evidence="7">
    <location>
        <begin position="1"/>
        <end position="22"/>
    </location>
</feature>
<evidence type="ECO:0000256" key="6">
    <source>
        <dbReference type="SAM" id="Phobius"/>
    </source>
</evidence>
<evidence type="ECO:0000256" key="2">
    <source>
        <dbReference type="ARBA" id="ARBA00022692"/>
    </source>
</evidence>
<evidence type="ECO:0000313" key="9">
    <source>
        <dbReference type="Proteomes" id="UP000245383"/>
    </source>
</evidence>
<protein>
    <recommendedName>
        <fullName evidence="10">Zinc/iron permease</fullName>
    </recommendedName>
</protein>
<accession>A0A2T9YUI2</accession>
<evidence type="ECO:0000256" key="7">
    <source>
        <dbReference type="SAM" id="SignalP"/>
    </source>
</evidence>
<keyword evidence="3 6" id="KW-1133">Transmembrane helix</keyword>
<feature type="chain" id="PRO_5015626213" description="Zinc/iron permease" evidence="7">
    <location>
        <begin position="23"/>
        <end position="425"/>
    </location>
</feature>
<sequence>MFNIRKLFAILAIISILLIVQASLANVQKTDTLDIPSNSLYKRHGPPGTHDDKKPEPKADEHNHDHDHSSHSDEAESAGASNCSSVGVADYKTVDQIKSLFIVLFVGFIGVFLPIMGYKFESLKIPQILLNSGKFFGMGVILSVAIIHIYASAVGFLSHECVSNQLGDYESWAGVIFIISIFLMQFIDFLVLKKFGRPASNPTDSGLKSVDQNSVEEGAHIHTNALAHAHVHSHGQSQVNVYSDPYTETEAQKTRIKSISLLLLELSIIFHSLVVGLTLGLTDSSSLVTFTIAIAFHQLFEGFAIGDRLGSSYAKSIESSVANTTKRFIRLIVSGLAYSLSAPLGQAFGIAIHSSLNVQSPSFLILIGVLEAISAGILTYVVLIHMIAEEFSTKIFWNSSNFSKSVCFVSMYIGAAAMAVVGKWA</sequence>
<evidence type="ECO:0008006" key="10">
    <source>
        <dbReference type="Google" id="ProtNLM"/>
    </source>
</evidence>
<comment type="caution">
    <text evidence="8">The sequence shown here is derived from an EMBL/GenBank/DDBJ whole genome shotgun (WGS) entry which is preliminary data.</text>
</comment>
<feature type="transmembrane region" description="Helical" evidence="6">
    <location>
        <begin position="328"/>
        <end position="351"/>
    </location>
</feature>
<reference evidence="8 9" key="1">
    <citation type="journal article" date="2018" name="MBio">
        <title>Comparative Genomics Reveals the Core Gene Toolbox for the Fungus-Insect Symbiosis.</title>
        <authorList>
            <person name="Wang Y."/>
            <person name="Stata M."/>
            <person name="Wang W."/>
            <person name="Stajich J.E."/>
            <person name="White M.M."/>
            <person name="Moncalvo J.M."/>
        </authorList>
    </citation>
    <scope>NUCLEOTIDE SEQUENCE [LARGE SCALE GENOMIC DNA]</scope>
    <source>
        <strain evidence="8 9">SWE-8-4</strain>
    </source>
</reference>
<feature type="transmembrane region" description="Helical" evidence="6">
    <location>
        <begin position="363"/>
        <end position="384"/>
    </location>
</feature>
<dbReference type="OrthoDB" id="448280at2759"/>
<keyword evidence="4 6" id="KW-0472">Membrane</keyword>
<proteinExistence type="predicted"/>
<evidence type="ECO:0000313" key="8">
    <source>
        <dbReference type="EMBL" id="PVU95981.1"/>
    </source>
</evidence>
<dbReference type="EMBL" id="MBFR01000043">
    <property type="protein sequence ID" value="PVU95981.1"/>
    <property type="molecule type" value="Genomic_DNA"/>
</dbReference>
<keyword evidence="2 6" id="KW-0812">Transmembrane</keyword>
<evidence type="ECO:0000256" key="5">
    <source>
        <dbReference type="SAM" id="MobiDB-lite"/>
    </source>
</evidence>
<dbReference type="STRING" id="133385.A0A2T9YUI2"/>
<feature type="transmembrane region" description="Helical" evidence="6">
    <location>
        <begin position="128"/>
        <end position="151"/>
    </location>
</feature>
<dbReference type="InterPro" id="IPR003689">
    <property type="entry name" value="ZIP"/>
</dbReference>
<dbReference type="GO" id="GO:0005385">
    <property type="term" value="F:zinc ion transmembrane transporter activity"/>
    <property type="evidence" value="ECO:0007669"/>
    <property type="project" value="TreeGrafter"/>
</dbReference>
<organism evidence="8 9">
    <name type="scientific">Smittium simulii</name>
    <dbReference type="NCBI Taxonomy" id="133385"/>
    <lineage>
        <taxon>Eukaryota</taxon>
        <taxon>Fungi</taxon>
        <taxon>Fungi incertae sedis</taxon>
        <taxon>Zoopagomycota</taxon>
        <taxon>Kickxellomycotina</taxon>
        <taxon>Harpellomycetes</taxon>
        <taxon>Harpellales</taxon>
        <taxon>Legeriomycetaceae</taxon>
        <taxon>Smittium</taxon>
    </lineage>
</organism>
<keyword evidence="9" id="KW-1185">Reference proteome</keyword>
<feature type="transmembrane region" description="Helical" evidence="6">
    <location>
        <begin position="287"/>
        <end position="307"/>
    </location>
</feature>
<dbReference type="PANTHER" id="PTHR11040:SF44">
    <property type="entry name" value="PROTEIN ZNTC-RELATED"/>
    <property type="match status" value="1"/>
</dbReference>
<dbReference type="AlphaFoldDB" id="A0A2T9YUI2"/>
<feature type="transmembrane region" description="Helical" evidence="6">
    <location>
        <begin position="405"/>
        <end position="424"/>
    </location>
</feature>
<feature type="region of interest" description="Disordered" evidence="5">
    <location>
        <begin position="38"/>
        <end position="79"/>
    </location>
</feature>
<comment type="subcellular location">
    <subcellularLocation>
        <location evidence="1">Membrane</location>
        <topology evidence="1">Multi-pass membrane protein</topology>
    </subcellularLocation>
</comment>
<feature type="compositionally biased region" description="Basic and acidic residues" evidence="5">
    <location>
        <begin position="49"/>
        <end position="74"/>
    </location>
</feature>
<dbReference type="PANTHER" id="PTHR11040">
    <property type="entry name" value="ZINC/IRON TRANSPORTER"/>
    <property type="match status" value="1"/>
</dbReference>
<feature type="transmembrane region" description="Helical" evidence="6">
    <location>
        <begin position="97"/>
        <end position="116"/>
    </location>
</feature>
<dbReference type="Proteomes" id="UP000245383">
    <property type="component" value="Unassembled WGS sequence"/>
</dbReference>
<dbReference type="Pfam" id="PF02535">
    <property type="entry name" value="Zip"/>
    <property type="match status" value="1"/>
</dbReference>
<feature type="transmembrane region" description="Helical" evidence="6">
    <location>
        <begin position="171"/>
        <end position="192"/>
    </location>
</feature>
<evidence type="ECO:0000256" key="4">
    <source>
        <dbReference type="ARBA" id="ARBA00023136"/>
    </source>
</evidence>
<dbReference type="GO" id="GO:0005886">
    <property type="term" value="C:plasma membrane"/>
    <property type="evidence" value="ECO:0007669"/>
    <property type="project" value="TreeGrafter"/>
</dbReference>
<name>A0A2T9YUI2_9FUNG</name>